<dbReference type="InParanoid" id="E3LS25"/>
<dbReference type="Proteomes" id="UP000008281">
    <property type="component" value="Unassembled WGS sequence"/>
</dbReference>
<dbReference type="FunCoup" id="E3LS25">
    <property type="interactions" value="478"/>
</dbReference>
<feature type="region of interest" description="Disordered" evidence="1">
    <location>
        <begin position="71"/>
        <end position="134"/>
    </location>
</feature>
<protein>
    <submittedName>
        <fullName evidence="3">CRE-PQN-8 protein</fullName>
    </submittedName>
</protein>
<evidence type="ECO:0000313" key="3">
    <source>
        <dbReference type="EMBL" id="EFP09576.1"/>
    </source>
</evidence>
<accession>E3LS25</accession>
<dbReference type="HOGENOM" id="CLU_678319_0_0_1"/>
<evidence type="ECO:0000256" key="1">
    <source>
        <dbReference type="SAM" id="MobiDB-lite"/>
    </source>
</evidence>
<keyword evidence="4" id="KW-1185">Reference proteome</keyword>
<feature type="compositionally biased region" description="Low complexity" evidence="1">
    <location>
        <begin position="226"/>
        <end position="286"/>
    </location>
</feature>
<keyword evidence="2" id="KW-0732">Signal</keyword>
<name>E3LS25_CAERE</name>
<sequence length="462" mass="49411">MRFLLLLLLWLLPEVSSNFMNMLMGSSASTQQYSAYGGCPSSGCVPPTIVPRTSGFWPNSDILTGLQIEQQSSNQNQNSNQNSNQNLNQNQNSNSNSNQNQNTNNFQQDASNNGQLPSGSTGGNIPEIPSGNSNSQPVIYIARAGSEKYKYSEGTSQQSPFGHGPGSNLNNDGTGFQSQNPFGIGGSQNSNQNLNQNQNSNQNQFGSLNSFQPNQNQISNSGFPTGFSNNQNQNSMNSGQGSAQSGLQNNGASSGFFGSSGGFNANQNSQNGNTQQGNTGNFNGQNVQNPFVSGNSQNNQNGNTQGQGSSGMMQGQNSQFGNANQNIPFGPNIVPTNPQQMGPQPFQPIQVGSIRQSPQFPERDWNFQPGSDSVQYVGGGSGTGQIGTVSRFIFRVSGVLIHDSFQNFQGGSVSMTDEAQQIAVQIQAIRDNLSITRDESNYLISQLKASLPQEIQSQLQMF</sequence>
<dbReference type="EMBL" id="DS268414">
    <property type="protein sequence ID" value="EFP09576.1"/>
    <property type="molecule type" value="Genomic_DNA"/>
</dbReference>
<feature type="region of interest" description="Disordered" evidence="1">
    <location>
        <begin position="150"/>
        <end position="335"/>
    </location>
</feature>
<dbReference type="OrthoDB" id="5870573at2759"/>
<dbReference type="eggNOG" id="ENOG502TFY6">
    <property type="taxonomic scope" value="Eukaryota"/>
</dbReference>
<dbReference type="GO" id="GO:1905905">
    <property type="term" value="P:nematode pharyngeal gland morphogenesis"/>
    <property type="evidence" value="ECO:0007669"/>
    <property type="project" value="EnsemblMetazoa"/>
</dbReference>
<dbReference type="AlphaFoldDB" id="E3LS25"/>
<feature type="compositionally biased region" description="Low complexity" evidence="1">
    <location>
        <begin position="293"/>
        <end position="322"/>
    </location>
</feature>
<feature type="compositionally biased region" description="Low complexity" evidence="1">
    <location>
        <begin position="71"/>
        <end position="108"/>
    </location>
</feature>
<evidence type="ECO:0000313" key="4">
    <source>
        <dbReference type="Proteomes" id="UP000008281"/>
    </source>
</evidence>
<dbReference type="OMA" id="DWNFQPG"/>
<dbReference type="STRING" id="31234.E3LS25"/>
<organism evidence="4">
    <name type="scientific">Caenorhabditis remanei</name>
    <name type="common">Caenorhabditis vulgaris</name>
    <dbReference type="NCBI Taxonomy" id="31234"/>
    <lineage>
        <taxon>Eukaryota</taxon>
        <taxon>Metazoa</taxon>
        <taxon>Ecdysozoa</taxon>
        <taxon>Nematoda</taxon>
        <taxon>Chromadorea</taxon>
        <taxon>Rhabditida</taxon>
        <taxon>Rhabditina</taxon>
        <taxon>Rhabditomorpha</taxon>
        <taxon>Rhabditoidea</taxon>
        <taxon>Rhabditidae</taxon>
        <taxon>Peloderinae</taxon>
        <taxon>Caenorhabditis</taxon>
    </lineage>
</organism>
<feature type="compositionally biased region" description="Polar residues" evidence="1">
    <location>
        <begin position="167"/>
        <end position="181"/>
    </location>
</feature>
<gene>
    <name evidence="3" type="primary">Cre-pqn-8</name>
    <name evidence="3" type="ORF">CRE_25233</name>
</gene>
<reference evidence="3" key="1">
    <citation type="submission" date="2007-07" db="EMBL/GenBank/DDBJ databases">
        <title>PCAP assembly of the Caenorhabditis remanei genome.</title>
        <authorList>
            <consortium name="The Caenorhabditis remanei Sequencing Consortium"/>
            <person name="Wilson R.K."/>
        </authorList>
    </citation>
    <scope>NUCLEOTIDE SEQUENCE [LARGE SCALE GENOMIC DNA]</scope>
    <source>
        <strain evidence="3">PB4641</strain>
    </source>
</reference>
<feature type="compositionally biased region" description="Polar residues" evidence="1">
    <location>
        <begin position="213"/>
        <end position="223"/>
    </location>
</feature>
<proteinExistence type="predicted"/>
<feature type="chain" id="PRO_5003173308" evidence="2">
    <location>
        <begin position="18"/>
        <end position="462"/>
    </location>
</feature>
<feature type="compositionally biased region" description="Low complexity" evidence="1">
    <location>
        <begin position="187"/>
        <end position="212"/>
    </location>
</feature>
<feature type="compositionally biased region" description="Polar residues" evidence="1">
    <location>
        <begin position="109"/>
        <end position="119"/>
    </location>
</feature>
<feature type="signal peptide" evidence="2">
    <location>
        <begin position="1"/>
        <end position="17"/>
    </location>
</feature>
<evidence type="ECO:0000256" key="2">
    <source>
        <dbReference type="SAM" id="SignalP"/>
    </source>
</evidence>